<name>A0A7R9KRH3_9ACAR</name>
<sequence length="336" mass="36943">MIVLASDAISGTHHSKHGVHTTFTASQVSQIPQHLIFNGFGGNPFPQTFQTFSAGSPVVANEASFPQTIPQHLLSVWRTPAYVQTIPNHLISLTQPAPAVTFTQPQPLTQHFVQRVEQPLVQPFTQRVEQPLAQPMVEQPLTPTFAQPLPAFPRNTVFVSPAQKGRTQAVVPTPVVQPLPIVSQPIPEPIAVSVVSHKESPITSTSFTGTQPLTTNTQTLTNTAFQTPTKPLNFAPHLPEVQKDNQQLFNQTDDTFKASPTPINFQQTFQTSDNSQTFTDTTSTRHVEPNTQTFSQTFTQPIAQTLSQSVFTTTQVKPFTQEVLPTPMHTTFNTNP</sequence>
<dbReference type="AlphaFoldDB" id="A0A7R9KRH3"/>
<gene>
    <name evidence="1" type="ORF">OSB1V03_LOCUS8174</name>
</gene>
<organism evidence="1">
    <name type="scientific">Medioppia subpectinata</name>
    <dbReference type="NCBI Taxonomy" id="1979941"/>
    <lineage>
        <taxon>Eukaryota</taxon>
        <taxon>Metazoa</taxon>
        <taxon>Ecdysozoa</taxon>
        <taxon>Arthropoda</taxon>
        <taxon>Chelicerata</taxon>
        <taxon>Arachnida</taxon>
        <taxon>Acari</taxon>
        <taxon>Acariformes</taxon>
        <taxon>Sarcoptiformes</taxon>
        <taxon>Oribatida</taxon>
        <taxon>Brachypylina</taxon>
        <taxon>Oppioidea</taxon>
        <taxon>Oppiidae</taxon>
        <taxon>Medioppia</taxon>
    </lineage>
</organism>
<keyword evidence="2" id="KW-1185">Reference proteome</keyword>
<evidence type="ECO:0000313" key="1">
    <source>
        <dbReference type="EMBL" id="CAD7627749.1"/>
    </source>
</evidence>
<dbReference type="EMBL" id="OC859589">
    <property type="protein sequence ID" value="CAD7627749.1"/>
    <property type="molecule type" value="Genomic_DNA"/>
</dbReference>
<dbReference type="EMBL" id="CAJPIZ010005014">
    <property type="protein sequence ID" value="CAG2108179.1"/>
    <property type="molecule type" value="Genomic_DNA"/>
</dbReference>
<evidence type="ECO:0000313" key="2">
    <source>
        <dbReference type="Proteomes" id="UP000759131"/>
    </source>
</evidence>
<accession>A0A7R9KRH3</accession>
<protein>
    <submittedName>
        <fullName evidence="1">Uncharacterized protein</fullName>
    </submittedName>
</protein>
<proteinExistence type="predicted"/>
<reference evidence="1" key="1">
    <citation type="submission" date="2020-11" db="EMBL/GenBank/DDBJ databases">
        <authorList>
            <person name="Tran Van P."/>
        </authorList>
    </citation>
    <scope>NUCLEOTIDE SEQUENCE</scope>
</reference>
<dbReference type="Proteomes" id="UP000759131">
    <property type="component" value="Unassembled WGS sequence"/>
</dbReference>